<evidence type="ECO:0000259" key="4">
    <source>
        <dbReference type="Pfam" id="PF23665"/>
    </source>
</evidence>
<evidence type="ECO:0000313" key="8">
    <source>
        <dbReference type="Proteomes" id="UP001152803"/>
    </source>
</evidence>
<feature type="region of interest" description="Disordered" evidence="1">
    <location>
        <begin position="676"/>
        <end position="697"/>
    </location>
</feature>
<dbReference type="InterPro" id="IPR035914">
    <property type="entry name" value="Sperma_CUB_dom_sf"/>
</dbReference>
<evidence type="ECO:0000256" key="1">
    <source>
        <dbReference type="SAM" id="MobiDB-lite"/>
    </source>
</evidence>
<keyword evidence="2" id="KW-1133">Transmembrane helix</keyword>
<evidence type="ECO:0000259" key="6">
    <source>
        <dbReference type="Pfam" id="PF23668"/>
    </source>
</evidence>
<dbReference type="InterPro" id="IPR056266">
    <property type="entry name" value="CDCP1_CUB_3rd_6th"/>
</dbReference>
<dbReference type="AlphaFoldDB" id="A0A9Q1E2A6"/>
<dbReference type="Pfam" id="PF23665">
    <property type="entry name" value="CDCP1_CUB_6"/>
    <property type="match status" value="2"/>
</dbReference>
<dbReference type="Pfam" id="PF23668">
    <property type="entry name" value="CUB_CDCP1_2"/>
    <property type="match status" value="2"/>
</dbReference>
<protein>
    <recommendedName>
        <fullName evidence="9">CUB domain-containing protein 1-like</fullName>
    </recommendedName>
</protein>
<dbReference type="SUPFAM" id="SSF49854">
    <property type="entry name" value="Spermadhesin, CUB domain"/>
    <property type="match status" value="1"/>
</dbReference>
<keyword evidence="2" id="KW-0472">Membrane</keyword>
<comment type="caution">
    <text evidence="7">The sequence shown here is derived from an EMBL/GenBank/DDBJ whole genome shotgun (WGS) entry which is preliminary data.</text>
</comment>
<evidence type="ECO:0000259" key="5">
    <source>
        <dbReference type="Pfam" id="PF23667"/>
    </source>
</evidence>
<dbReference type="PANTHER" id="PTHR14477:SF1">
    <property type="entry name" value="CUB DOMAIN-CONTAINING PROTEIN 1"/>
    <property type="match status" value="1"/>
</dbReference>
<feature type="domain" description="CDCP1 first CUB" evidence="5">
    <location>
        <begin position="28"/>
        <end position="92"/>
    </location>
</feature>
<feature type="domain" description="CDCP1 third and sixth CUB" evidence="4">
    <location>
        <begin position="519"/>
        <end position="632"/>
    </location>
</feature>
<feature type="region of interest" description="Disordered" evidence="1">
    <location>
        <begin position="782"/>
        <end position="816"/>
    </location>
</feature>
<dbReference type="InterPro" id="IPR056269">
    <property type="entry name" value="CUB_CDCP1_2nd_5th"/>
</dbReference>
<feature type="domain" description="CDCP1 third and sixth CUB" evidence="4">
    <location>
        <begin position="214"/>
        <end position="317"/>
    </location>
</feature>
<organism evidence="7 8">
    <name type="scientific">Conger conger</name>
    <name type="common">Conger eel</name>
    <name type="synonym">Muraena conger</name>
    <dbReference type="NCBI Taxonomy" id="82655"/>
    <lineage>
        <taxon>Eukaryota</taxon>
        <taxon>Metazoa</taxon>
        <taxon>Chordata</taxon>
        <taxon>Craniata</taxon>
        <taxon>Vertebrata</taxon>
        <taxon>Euteleostomi</taxon>
        <taxon>Actinopterygii</taxon>
        <taxon>Neopterygii</taxon>
        <taxon>Teleostei</taxon>
        <taxon>Anguilliformes</taxon>
        <taxon>Congridae</taxon>
        <taxon>Conger</taxon>
    </lineage>
</organism>
<reference evidence="7" key="1">
    <citation type="journal article" date="2023" name="Science">
        <title>Genome structures resolve the early diversification of teleost fishes.</title>
        <authorList>
            <person name="Parey E."/>
            <person name="Louis A."/>
            <person name="Montfort J."/>
            <person name="Bouchez O."/>
            <person name="Roques C."/>
            <person name="Iampietro C."/>
            <person name="Lluch J."/>
            <person name="Castinel A."/>
            <person name="Donnadieu C."/>
            <person name="Desvignes T."/>
            <person name="Floi Bucao C."/>
            <person name="Jouanno E."/>
            <person name="Wen M."/>
            <person name="Mejri S."/>
            <person name="Dirks R."/>
            <person name="Jansen H."/>
            <person name="Henkel C."/>
            <person name="Chen W.J."/>
            <person name="Zahm M."/>
            <person name="Cabau C."/>
            <person name="Klopp C."/>
            <person name="Thompson A.W."/>
            <person name="Robinson-Rechavi M."/>
            <person name="Braasch I."/>
            <person name="Lecointre G."/>
            <person name="Bobe J."/>
            <person name="Postlethwait J.H."/>
            <person name="Berthelot C."/>
            <person name="Roest Crollius H."/>
            <person name="Guiguen Y."/>
        </authorList>
    </citation>
    <scope>NUCLEOTIDE SEQUENCE</scope>
    <source>
        <strain evidence="7">Concon-B</strain>
    </source>
</reference>
<evidence type="ECO:0000256" key="2">
    <source>
        <dbReference type="SAM" id="Phobius"/>
    </source>
</evidence>
<name>A0A9Q1E2A6_CONCO</name>
<feature type="domain" description="CDCP1 second and fifth CUB" evidence="6">
    <location>
        <begin position="100"/>
        <end position="205"/>
    </location>
</feature>
<dbReference type="Gene3D" id="2.60.120.290">
    <property type="entry name" value="Spermadhesin, CUB domain"/>
    <property type="match status" value="1"/>
</dbReference>
<keyword evidence="2" id="KW-0812">Transmembrane</keyword>
<dbReference type="Pfam" id="PF23667">
    <property type="entry name" value="CUB_CDCP1_1"/>
    <property type="match status" value="1"/>
</dbReference>
<evidence type="ECO:0000256" key="3">
    <source>
        <dbReference type="SAM" id="SignalP"/>
    </source>
</evidence>
<feature type="domain" description="CDCP1 second and fifth CUB" evidence="6">
    <location>
        <begin position="418"/>
        <end position="504"/>
    </location>
</feature>
<feature type="chain" id="PRO_5040377141" description="CUB domain-containing protein 1-like" evidence="3">
    <location>
        <begin position="25"/>
        <end position="816"/>
    </location>
</feature>
<accession>A0A9Q1E2A6</accession>
<evidence type="ECO:0000313" key="7">
    <source>
        <dbReference type="EMBL" id="KAJ8288263.1"/>
    </source>
</evidence>
<dbReference type="OrthoDB" id="8960034at2759"/>
<feature type="region of interest" description="Disordered" evidence="1">
    <location>
        <begin position="743"/>
        <end position="769"/>
    </location>
</feature>
<dbReference type="InterPro" id="IPR038811">
    <property type="entry name" value="CDCP1"/>
</dbReference>
<feature type="signal peptide" evidence="3">
    <location>
        <begin position="1"/>
        <end position="24"/>
    </location>
</feature>
<keyword evidence="3" id="KW-0732">Signal</keyword>
<dbReference type="Proteomes" id="UP001152803">
    <property type="component" value="Unassembled WGS sequence"/>
</dbReference>
<evidence type="ECO:0008006" key="9">
    <source>
        <dbReference type="Google" id="ProtNLM"/>
    </source>
</evidence>
<dbReference type="EMBL" id="JAFJMO010000001">
    <property type="protein sequence ID" value="KAJ8288263.1"/>
    <property type="molecule type" value="Genomic_DNA"/>
</dbReference>
<sequence>MAGWFPLLVGLFLAVGLNISGGQAQSDHTDQNMRFTISRQGSMDSDCTVCVNSKKPCLMKTISVTDISSVTFDKCPHPQQVFTVEIYQKIGCDELSCSADIVHAETSHLTNLNRTFIWDLVPERPKSFQLTFTGTGMRQILPTETCPDQHTYTVMANQSTGIAAIGTFCRHGTITSILALSQSRLVLEVPGGQRLDSVRFQVSVGPEIKTLALVKVTLPSGPSATKYFSPNYPRSFPDDDLMTWEIHVPPEHNFTVQFLKYTEPQCVKKEVVVEYHKTDNMSMMFTGKSLSSPQPANRQGNFSLSLRNCEMERKSSAGLTLNFQVSVARSIKQVSCAVDLRKEERVQLLIEKKDHKSDCQMKKNSVLQDTITVASGSLDSLFFKGCLSDDLMLTINKTIDCQWKECSVVPLSVPDLRCLPTPLHKISWHLLAPEDGTVELVHRGNLQQLLPGQPCNASFRLRVDEGNTVTVGSYCPKGPIQKIQVRANVSVTATASAKDDLRRTSESFLNVSFRKDISDRYIFTVVPEKDVPVLLATPSWPDGMSDHSTISWIVTVPPDYQANLVFLNVSQPKCRNRHTIIKVQTLGSREEMFSRREDEQSEGELSIPETFYLNMSNCEPELGAFSVLSQITLEENTGPILGIALGTIAGLLLLLLLILIVVWVIRKKKRQETHKTSIYNPNGANFPPGHRMFPKSREDNESHVYASIEDTMVYGHLLKESDYPTSDSDLEIKPEVDTYRGFTGPTEAPPPLLPHSHRQKLPEPGAPEVDVYRPFIDQSESALPVQDKMVENELYGPGSNGLGSPVSPTPDSHSEQ</sequence>
<feature type="transmembrane region" description="Helical" evidence="2">
    <location>
        <begin position="640"/>
        <end position="665"/>
    </location>
</feature>
<gene>
    <name evidence="7" type="ORF">COCON_G00009220</name>
</gene>
<keyword evidence="8" id="KW-1185">Reference proteome</keyword>
<proteinExistence type="predicted"/>
<dbReference type="PANTHER" id="PTHR14477">
    <property type="entry name" value="CUB DOMAIN-CONTAINING PROTEIN 1"/>
    <property type="match status" value="1"/>
</dbReference>
<dbReference type="InterPro" id="IPR056268">
    <property type="entry name" value="CUB_CDCP1_1st"/>
</dbReference>